<dbReference type="EMBL" id="MUXU01000018">
    <property type="protein sequence ID" value="OOR91870.1"/>
    <property type="molecule type" value="Genomic_DNA"/>
</dbReference>
<sequence>MHTKLALSGIIACALAATATTTTAVAAGPAATGGGYACTHNPNSSVRIRANAGTNYRILGGVPNGRYVTVRGSKYGTDGNLWYRVSYGRITGWARYDYIC</sequence>
<dbReference type="Pfam" id="PF08239">
    <property type="entry name" value="SH3_3"/>
    <property type="match status" value="1"/>
</dbReference>
<feature type="signal peptide" evidence="1">
    <location>
        <begin position="1"/>
        <end position="26"/>
    </location>
</feature>
<dbReference type="InterPro" id="IPR003646">
    <property type="entry name" value="SH3-like_bac-type"/>
</dbReference>
<evidence type="ECO:0000313" key="3">
    <source>
        <dbReference type="EMBL" id="OOR91870.1"/>
    </source>
</evidence>
<dbReference type="RefSeq" id="WP_158078922.1">
    <property type="nucleotide sequence ID" value="NZ_MUXU01000018.1"/>
</dbReference>
<evidence type="ECO:0000256" key="1">
    <source>
        <dbReference type="SAM" id="SignalP"/>
    </source>
</evidence>
<dbReference type="Gene3D" id="2.30.30.40">
    <property type="entry name" value="SH3 Domains"/>
    <property type="match status" value="1"/>
</dbReference>
<dbReference type="Proteomes" id="UP000190435">
    <property type="component" value="Unassembled WGS sequence"/>
</dbReference>
<accession>A0A1T0A870</accession>
<feature type="chain" id="PRO_5033283454" evidence="1">
    <location>
        <begin position="27"/>
        <end position="100"/>
    </location>
</feature>
<protein>
    <submittedName>
        <fullName evidence="4">Uncharacterized protein with a bacterial SH3 domain homologue</fullName>
    </submittedName>
</protein>
<proteinExistence type="predicted"/>
<dbReference type="EMBL" id="UGQE01000001">
    <property type="protein sequence ID" value="STZ09719.1"/>
    <property type="molecule type" value="Genomic_DNA"/>
</dbReference>
<evidence type="ECO:0000313" key="6">
    <source>
        <dbReference type="Proteomes" id="UP000255279"/>
    </source>
</evidence>
<dbReference type="Proteomes" id="UP000255279">
    <property type="component" value="Unassembled WGS sequence"/>
</dbReference>
<organism evidence="3 5">
    <name type="scientific">Moraxella caviae</name>
    <dbReference type="NCBI Taxonomy" id="34060"/>
    <lineage>
        <taxon>Bacteria</taxon>
        <taxon>Pseudomonadati</taxon>
        <taxon>Pseudomonadota</taxon>
        <taxon>Gammaproteobacteria</taxon>
        <taxon>Moraxellales</taxon>
        <taxon>Moraxellaceae</taxon>
        <taxon>Moraxella</taxon>
    </lineage>
</organism>
<dbReference type="AlphaFoldDB" id="A0A1T0A870"/>
<reference evidence="4 6" key="2">
    <citation type="submission" date="2018-06" db="EMBL/GenBank/DDBJ databases">
        <authorList>
            <consortium name="Pathogen Informatics"/>
            <person name="Doyle S."/>
        </authorList>
    </citation>
    <scope>NUCLEOTIDE SEQUENCE [LARGE SCALE GENOMIC DNA]</scope>
    <source>
        <strain evidence="4 6">NCTC10293</strain>
    </source>
</reference>
<keyword evidence="1" id="KW-0732">Signal</keyword>
<name>A0A1T0A870_9GAMM</name>
<gene>
    <name evidence="3" type="ORF">B0181_02220</name>
    <name evidence="4" type="ORF">NCTC10293_00029</name>
</gene>
<evidence type="ECO:0000313" key="4">
    <source>
        <dbReference type="EMBL" id="STZ09719.1"/>
    </source>
</evidence>
<evidence type="ECO:0000259" key="2">
    <source>
        <dbReference type="Pfam" id="PF08239"/>
    </source>
</evidence>
<evidence type="ECO:0000313" key="5">
    <source>
        <dbReference type="Proteomes" id="UP000190435"/>
    </source>
</evidence>
<feature type="domain" description="SH3b" evidence="2">
    <location>
        <begin position="44"/>
        <end position="99"/>
    </location>
</feature>
<keyword evidence="5" id="KW-1185">Reference proteome</keyword>
<reference evidence="3 5" key="1">
    <citation type="submission" date="2017-02" db="EMBL/GenBank/DDBJ databases">
        <title>Draft genome sequence of Moraxella caviae CCUG 355 type strain.</title>
        <authorList>
            <person name="Engstrom-Jakobsson H."/>
            <person name="Salva-Serra F."/>
            <person name="Thorell K."/>
            <person name="Gonzales-Siles L."/>
            <person name="Karlsson R."/>
            <person name="Boulund F."/>
            <person name="Engstrand L."/>
            <person name="Moore E."/>
        </authorList>
    </citation>
    <scope>NUCLEOTIDE SEQUENCE [LARGE SCALE GENOMIC DNA]</scope>
    <source>
        <strain evidence="3 5">CCUG 355</strain>
    </source>
</reference>